<proteinExistence type="predicted"/>
<protein>
    <submittedName>
        <fullName evidence="2">Uncharacterized protein</fullName>
    </submittedName>
</protein>
<organism evidence="2 3">
    <name type="scientific">Lusitaniella coriacea LEGE 07157</name>
    <dbReference type="NCBI Taxonomy" id="945747"/>
    <lineage>
        <taxon>Bacteria</taxon>
        <taxon>Bacillati</taxon>
        <taxon>Cyanobacteriota</taxon>
        <taxon>Cyanophyceae</taxon>
        <taxon>Spirulinales</taxon>
        <taxon>Lusitaniellaceae</taxon>
        <taxon>Lusitaniella</taxon>
    </lineage>
</organism>
<dbReference type="EMBL" id="JADEWZ010000052">
    <property type="protein sequence ID" value="MBE9118561.1"/>
    <property type="molecule type" value="Genomic_DNA"/>
</dbReference>
<reference evidence="2" key="1">
    <citation type="submission" date="2020-10" db="EMBL/GenBank/DDBJ databases">
        <authorList>
            <person name="Castelo-Branco R."/>
            <person name="Eusebio N."/>
            <person name="Adriana R."/>
            <person name="Vieira A."/>
            <person name="Brugerolle De Fraissinette N."/>
            <person name="Rezende De Castro R."/>
            <person name="Schneider M.P."/>
            <person name="Vasconcelos V."/>
            <person name="Leao P.N."/>
        </authorList>
    </citation>
    <scope>NUCLEOTIDE SEQUENCE</scope>
    <source>
        <strain evidence="2">LEGE 07157</strain>
    </source>
</reference>
<name>A0A8J7E141_9CYAN</name>
<dbReference type="RefSeq" id="WP_194031645.1">
    <property type="nucleotide sequence ID" value="NZ_JADEWZ010000052.1"/>
</dbReference>
<keyword evidence="3" id="KW-1185">Reference proteome</keyword>
<keyword evidence="1" id="KW-0732">Signal</keyword>
<gene>
    <name evidence="2" type="ORF">IQ249_21975</name>
</gene>
<feature type="chain" id="PRO_5035297685" evidence="1">
    <location>
        <begin position="23"/>
        <end position="197"/>
    </location>
</feature>
<dbReference type="Proteomes" id="UP000654482">
    <property type="component" value="Unassembled WGS sequence"/>
</dbReference>
<comment type="caution">
    <text evidence="2">The sequence shown here is derived from an EMBL/GenBank/DDBJ whole genome shotgun (WGS) entry which is preliminary data.</text>
</comment>
<feature type="signal peptide" evidence="1">
    <location>
        <begin position="1"/>
        <end position="22"/>
    </location>
</feature>
<sequence>MKSLAISLALIPLTLAPFSSVAQPFERLPSVPGIDISQVEYVRAETVPDRQIEQVLAKMGYEAPIGANYPSVYLYNKIDINGDRQPEAIVIVRSFAVCGTGGCPFFILQGNGSAYARAIYETLSSSQYIIITPQKTNSWNNLITPVWDRNSQETRYLILKFNGREYTVSGEVQKNTTLTGRVVVFSDNEHPLPSNGK</sequence>
<dbReference type="AlphaFoldDB" id="A0A8J7E141"/>
<evidence type="ECO:0000313" key="2">
    <source>
        <dbReference type="EMBL" id="MBE9118561.1"/>
    </source>
</evidence>
<evidence type="ECO:0000313" key="3">
    <source>
        <dbReference type="Proteomes" id="UP000654482"/>
    </source>
</evidence>
<evidence type="ECO:0000256" key="1">
    <source>
        <dbReference type="SAM" id="SignalP"/>
    </source>
</evidence>
<accession>A0A8J7E141</accession>